<protein>
    <submittedName>
        <fullName evidence="6">Bm8861</fullName>
    </submittedName>
</protein>
<name>A0A0J9XNG9_BRUMA</name>
<proteinExistence type="predicted"/>
<evidence type="ECO:0000256" key="2">
    <source>
        <dbReference type="ARBA" id="ARBA00022692"/>
    </source>
</evidence>
<gene>
    <name evidence="6 7" type="ORF">Bm8861</name>
    <name evidence="6" type="ORF">BM_Bm8861</name>
</gene>
<dbReference type="GO" id="GO:0016020">
    <property type="term" value="C:membrane"/>
    <property type="evidence" value="ECO:0007669"/>
    <property type="project" value="UniProtKB-SubCell"/>
</dbReference>
<dbReference type="PANTHER" id="PTHR15407:SF28">
    <property type="entry name" value="RIBITOL-5-PHOSPHATE TRANSFERASE FKTN"/>
    <property type="match status" value="1"/>
</dbReference>
<reference evidence="6" key="1">
    <citation type="journal article" date="2007" name="Science">
        <title>Draft genome of the filarial nematode parasite Brugia malayi.</title>
        <authorList>
            <person name="Ghedin E."/>
            <person name="Wang S."/>
            <person name="Spiro D."/>
            <person name="Caler E."/>
            <person name="Zhao Q."/>
            <person name="Crabtree J."/>
            <person name="Allen J.E."/>
            <person name="Delcher A.L."/>
            <person name="Guiliano D.B."/>
            <person name="Miranda-Saavedra D."/>
            <person name="Angiuoli S.V."/>
            <person name="Creasy T."/>
            <person name="Amedeo P."/>
            <person name="Haas B."/>
            <person name="El-Sayed N.M."/>
            <person name="Wortman J.R."/>
            <person name="Feldblyum T."/>
            <person name="Tallon L."/>
            <person name="Schatz M."/>
            <person name="Shumway M."/>
            <person name="Koo H."/>
            <person name="Salzberg S.L."/>
            <person name="Schobel S."/>
            <person name="Pertea M."/>
            <person name="Pop M."/>
            <person name="White O."/>
            <person name="Barton G.J."/>
            <person name="Carlow C.K."/>
            <person name="Crawford M.J."/>
            <person name="Daub J."/>
            <person name="Dimmic M.W."/>
            <person name="Estes C.F."/>
            <person name="Foster J.M."/>
            <person name="Ganatra M."/>
            <person name="Gregory W.F."/>
            <person name="Johnson N.M."/>
            <person name="Jin J."/>
            <person name="Komuniecki R."/>
            <person name="Korf I."/>
            <person name="Kumar S."/>
            <person name="Laney S."/>
            <person name="Li B.W."/>
            <person name="Li W."/>
            <person name="Lindblom T.H."/>
            <person name="Lustigman S."/>
            <person name="Ma D."/>
            <person name="Maina C.V."/>
            <person name="Martin D.M."/>
            <person name="McCarter J.P."/>
            <person name="McReynolds L."/>
            <person name="Mitreva M."/>
            <person name="Nutman T.B."/>
            <person name="Parkinson J."/>
            <person name="Peregrin-Alvarez J.M."/>
            <person name="Poole C."/>
            <person name="Ren Q."/>
            <person name="Saunders L."/>
            <person name="Sluder A.E."/>
            <person name="Smith K."/>
            <person name="Stanke M."/>
            <person name="Unnasch T.R."/>
            <person name="Ware J."/>
            <person name="Wei A.D."/>
            <person name="Weil G."/>
            <person name="Williams D.J."/>
            <person name="Zhang Y."/>
            <person name="Williams S.A."/>
            <person name="Fraser-Liggett C."/>
            <person name="Slatko B."/>
            <person name="Blaxter M.L."/>
            <person name="Scott A.L."/>
        </authorList>
    </citation>
    <scope>NUCLEOTIDE SEQUENCE</scope>
    <source>
        <strain evidence="6">FR3</strain>
    </source>
</reference>
<accession>A0A0J9XNG9</accession>
<dbReference type="OMA" id="KVISSIM"/>
<dbReference type="EMBL" id="LN856732">
    <property type="protein sequence ID" value="CDP92157.1"/>
    <property type="molecule type" value="Genomic_DNA"/>
</dbReference>
<evidence type="ECO:0000256" key="4">
    <source>
        <dbReference type="ARBA" id="ARBA00023136"/>
    </source>
</evidence>
<sequence length="454" mass="53282">MLWQIQDRYTCKECSQLYFDDEQSNRCKCIVHFACVTYARSKRFWFAVQYIEASTIIDIAIEQIRACAEMKRFKLNVQTHFIGDKQLRIGEENLNDILESNSVVMAFFDRDGLDILNLLKSHNLSWKKFTDQSFEIIIDGISHRLIPFSLSKSEDYIEFILRKVKRIIPKFAVVKYRMENESFVGPADWIRFVWTLQRSRFISCEKDFAARYRQTYPQFFSGKPRIQNGIILTLQRFRNWAIERGMTPMLCAGTLLGWYRECGIITYTHDIDFTVFIEEHYDKFPDDVMNSSFIELSLRFNKPEDLLEYKVYIENGIPMDIFFLYHDQNSSWIGGLSGATKFIYPLINRTCATDLLGYLMYVPCNALDVIASDYSKNWSEPLHSSRYFWNKSPSNILGAGTVPPEERAESFIQYNSVKNKKANEKKSNPPIKRVTSQRAEHYKTSNVSQRLMNT</sequence>
<comment type="subcellular location">
    <subcellularLocation>
        <location evidence="1">Membrane</location>
        <topology evidence="1">Single-pass membrane protein</topology>
    </subcellularLocation>
</comment>
<dbReference type="PANTHER" id="PTHR15407">
    <property type="entry name" value="FUKUTIN-RELATED"/>
    <property type="match status" value="1"/>
</dbReference>
<evidence type="ECO:0000256" key="5">
    <source>
        <dbReference type="SAM" id="MobiDB-lite"/>
    </source>
</evidence>
<evidence type="ECO:0000313" key="6">
    <source>
        <dbReference type="EMBL" id="CDP92157.1"/>
    </source>
</evidence>
<organism evidence="6">
    <name type="scientific">Brugia malayi</name>
    <name type="common">Filarial nematode worm</name>
    <dbReference type="NCBI Taxonomy" id="6279"/>
    <lineage>
        <taxon>Eukaryota</taxon>
        <taxon>Metazoa</taxon>
        <taxon>Ecdysozoa</taxon>
        <taxon>Nematoda</taxon>
        <taxon>Chromadorea</taxon>
        <taxon>Rhabditida</taxon>
        <taxon>Spirurina</taxon>
        <taxon>Spiruromorpha</taxon>
        <taxon>Filarioidea</taxon>
        <taxon>Onchocercidae</taxon>
        <taxon>Brugia</taxon>
    </lineage>
</organism>
<evidence type="ECO:0000256" key="1">
    <source>
        <dbReference type="ARBA" id="ARBA00004167"/>
    </source>
</evidence>
<evidence type="ECO:0000256" key="3">
    <source>
        <dbReference type="ARBA" id="ARBA00022989"/>
    </source>
</evidence>
<keyword evidence="2" id="KW-0812">Transmembrane</keyword>
<feature type="compositionally biased region" description="Polar residues" evidence="5">
    <location>
        <begin position="444"/>
        <end position="454"/>
    </location>
</feature>
<keyword evidence="3" id="KW-1133">Transmembrane helix</keyword>
<dbReference type="InterPro" id="IPR009644">
    <property type="entry name" value="FKTN/MNN4/W02B3.4-1"/>
</dbReference>
<keyword evidence="4" id="KW-0472">Membrane</keyword>
<dbReference type="WormBase" id="Bm8861">
    <property type="protein sequence ID" value="BM43585"/>
    <property type="gene ID" value="WBGene00229122"/>
</dbReference>
<dbReference type="AlphaFoldDB" id="A0A0J9XNG9"/>
<reference evidence="6" key="2">
    <citation type="submission" date="2012-12" db="EMBL/GenBank/DDBJ databases">
        <authorList>
            <person name="Gao Y.W."/>
            <person name="Fan S.T."/>
            <person name="Sun H.T."/>
            <person name="Wang Z."/>
            <person name="Gao X.L."/>
            <person name="Li Y.G."/>
            <person name="Wang T.C."/>
            <person name="Zhang K."/>
            <person name="Xu W.W."/>
            <person name="Yu Z.J."/>
            <person name="Xia X.Z."/>
        </authorList>
    </citation>
    <scope>NUCLEOTIDE SEQUENCE</scope>
    <source>
        <strain evidence="6">FR3</strain>
    </source>
</reference>
<evidence type="ECO:0000313" key="7">
    <source>
        <dbReference type="WormBase" id="Bm8861"/>
    </source>
</evidence>
<feature type="region of interest" description="Disordered" evidence="5">
    <location>
        <begin position="421"/>
        <end position="454"/>
    </location>
</feature>